<name>A0A5J4VW20_9EUKA</name>
<feature type="region of interest" description="Disordered" evidence="1">
    <location>
        <begin position="78"/>
        <end position="101"/>
    </location>
</feature>
<gene>
    <name evidence="2" type="ORF">EZS28_017707</name>
</gene>
<accession>A0A5J4VW20</accession>
<evidence type="ECO:0000256" key="1">
    <source>
        <dbReference type="SAM" id="MobiDB-lite"/>
    </source>
</evidence>
<dbReference type="OrthoDB" id="7477527at2759"/>
<feature type="compositionally biased region" description="Basic and acidic residues" evidence="1">
    <location>
        <begin position="85"/>
        <end position="101"/>
    </location>
</feature>
<evidence type="ECO:0000313" key="3">
    <source>
        <dbReference type="Proteomes" id="UP000324800"/>
    </source>
</evidence>
<dbReference type="Proteomes" id="UP000324800">
    <property type="component" value="Unassembled WGS sequence"/>
</dbReference>
<protein>
    <submittedName>
        <fullName evidence="2">Uncharacterized protein</fullName>
    </submittedName>
</protein>
<organism evidence="2 3">
    <name type="scientific">Streblomastix strix</name>
    <dbReference type="NCBI Taxonomy" id="222440"/>
    <lineage>
        <taxon>Eukaryota</taxon>
        <taxon>Metamonada</taxon>
        <taxon>Preaxostyla</taxon>
        <taxon>Oxymonadida</taxon>
        <taxon>Streblomastigidae</taxon>
        <taxon>Streblomastix</taxon>
    </lineage>
</organism>
<comment type="caution">
    <text evidence="2">The sequence shown here is derived from an EMBL/GenBank/DDBJ whole genome shotgun (WGS) entry which is preliminary data.</text>
</comment>
<proteinExistence type="predicted"/>
<sequence>MLQELRLMMNRVNNRDKISVRQLTSFVVRIQFIEVQRKRGPLHTKQLDHLKSKTANQNGWNNLVQQTQQIMKDLSQQQATIQTDASKDDCGETLKTQQLEK</sequence>
<dbReference type="EMBL" id="SNRW01004661">
    <property type="protein sequence ID" value="KAA6386765.1"/>
    <property type="molecule type" value="Genomic_DNA"/>
</dbReference>
<dbReference type="AlphaFoldDB" id="A0A5J4VW20"/>
<reference evidence="2 3" key="1">
    <citation type="submission" date="2019-03" db="EMBL/GenBank/DDBJ databases">
        <title>Single cell metagenomics reveals metabolic interactions within the superorganism composed of flagellate Streblomastix strix and complex community of Bacteroidetes bacteria on its surface.</title>
        <authorList>
            <person name="Treitli S.C."/>
            <person name="Kolisko M."/>
            <person name="Husnik F."/>
            <person name="Keeling P."/>
            <person name="Hampl V."/>
        </authorList>
    </citation>
    <scope>NUCLEOTIDE SEQUENCE [LARGE SCALE GENOMIC DNA]</scope>
    <source>
        <strain evidence="2">ST1C</strain>
    </source>
</reference>
<evidence type="ECO:0000313" key="2">
    <source>
        <dbReference type="EMBL" id="KAA6386765.1"/>
    </source>
</evidence>